<dbReference type="InterPro" id="IPR020456">
    <property type="entry name" value="Acylphosphatase"/>
</dbReference>
<evidence type="ECO:0000256" key="1">
    <source>
        <dbReference type="ARBA" id="ARBA00005614"/>
    </source>
</evidence>
<dbReference type="SUPFAM" id="SSF54975">
    <property type="entry name" value="Acylphosphatase/BLUF domain-like"/>
    <property type="match status" value="1"/>
</dbReference>
<organism evidence="7 8">
    <name type="scientific">Danxiaibacter flavus</name>
    <dbReference type="NCBI Taxonomy" id="3049108"/>
    <lineage>
        <taxon>Bacteria</taxon>
        <taxon>Pseudomonadati</taxon>
        <taxon>Bacteroidota</taxon>
        <taxon>Chitinophagia</taxon>
        <taxon>Chitinophagales</taxon>
        <taxon>Chitinophagaceae</taxon>
        <taxon>Danxiaibacter</taxon>
    </lineage>
</organism>
<evidence type="ECO:0000313" key="7">
    <source>
        <dbReference type="EMBL" id="MEX6691190.1"/>
    </source>
</evidence>
<evidence type="ECO:0000259" key="6">
    <source>
        <dbReference type="PROSITE" id="PS51160"/>
    </source>
</evidence>
<evidence type="ECO:0000256" key="5">
    <source>
        <dbReference type="RuleBase" id="RU004168"/>
    </source>
</evidence>
<sequence>MYTVHLLIKGKVQGVFYRASAKDVADKLGLTGWIKNAGENVEAVVCGNKDDVLDFVNWCRKGPARARVEDVVVTERPEEQFDGFEITRG</sequence>
<evidence type="ECO:0000313" key="8">
    <source>
        <dbReference type="Proteomes" id="UP001560573"/>
    </source>
</evidence>
<evidence type="ECO:0000256" key="4">
    <source>
        <dbReference type="PROSITE-ProRule" id="PRU00520"/>
    </source>
</evidence>
<protein>
    <recommendedName>
        <fullName evidence="2 4">acylphosphatase</fullName>
        <ecNumber evidence="2 4">3.6.1.7</ecNumber>
    </recommendedName>
</protein>
<reference evidence="7 8" key="1">
    <citation type="submission" date="2023-07" db="EMBL/GenBank/DDBJ databases">
        <authorList>
            <person name="Lian W.-H."/>
        </authorList>
    </citation>
    <scope>NUCLEOTIDE SEQUENCE [LARGE SCALE GENOMIC DNA]</scope>
    <source>
        <strain evidence="7 8">SYSU DXS3180</strain>
    </source>
</reference>
<dbReference type="EMBL" id="JAULBC010000014">
    <property type="protein sequence ID" value="MEX6691190.1"/>
    <property type="molecule type" value="Genomic_DNA"/>
</dbReference>
<feature type="active site" evidence="4">
    <location>
        <position position="36"/>
    </location>
</feature>
<feature type="active site" evidence="4">
    <location>
        <position position="18"/>
    </location>
</feature>
<evidence type="ECO:0000256" key="3">
    <source>
        <dbReference type="ARBA" id="ARBA00047645"/>
    </source>
</evidence>
<dbReference type="InterPro" id="IPR036046">
    <property type="entry name" value="Acylphosphatase-like_dom_sf"/>
</dbReference>
<dbReference type="Gene3D" id="3.30.70.100">
    <property type="match status" value="1"/>
</dbReference>
<evidence type="ECO:0000256" key="2">
    <source>
        <dbReference type="ARBA" id="ARBA00012150"/>
    </source>
</evidence>
<comment type="caution">
    <text evidence="7">The sequence shown here is derived from an EMBL/GenBank/DDBJ whole genome shotgun (WGS) entry which is preliminary data.</text>
</comment>
<dbReference type="EC" id="3.6.1.7" evidence="2 4"/>
<dbReference type="PANTHER" id="PTHR47268:SF4">
    <property type="entry name" value="ACYLPHOSPHATASE"/>
    <property type="match status" value="1"/>
</dbReference>
<comment type="catalytic activity">
    <reaction evidence="3 4">
        <text>an acyl phosphate + H2O = a carboxylate + phosphate + H(+)</text>
        <dbReference type="Rhea" id="RHEA:14965"/>
        <dbReference type="ChEBI" id="CHEBI:15377"/>
        <dbReference type="ChEBI" id="CHEBI:15378"/>
        <dbReference type="ChEBI" id="CHEBI:29067"/>
        <dbReference type="ChEBI" id="CHEBI:43474"/>
        <dbReference type="ChEBI" id="CHEBI:59918"/>
        <dbReference type="EC" id="3.6.1.7"/>
    </reaction>
</comment>
<dbReference type="RefSeq" id="WP_369332606.1">
    <property type="nucleotide sequence ID" value="NZ_JAULBC010000014.1"/>
</dbReference>
<keyword evidence="8" id="KW-1185">Reference proteome</keyword>
<proteinExistence type="inferred from homology"/>
<name>A0ABV3ZNL5_9BACT</name>
<feature type="domain" description="Acylphosphatase-like" evidence="6">
    <location>
        <begin position="3"/>
        <end position="88"/>
    </location>
</feature>
<dbReference type="Pfam" id="PF00708">
    <property type="entry name" value="Acylphosphatase"/>
    <property type="match status" value="1"/>
</dbReference>
<dbReference type="Proteomes" id="UP001560573">
    <property type="component" value="Unassembled WGS sequence"/>
</dbReference>
<keyword evidence="4" id="KW-0378">Hydrolase</keyword>
<dbReference type="InterPro" id="IPR001792">
    <property type="entry name" value="Acylphosphatase-like_dom"/>
</dbReference>
<comment type="similarity">
    <text evidence="1 5">Belongs to the acylphosphatase family.</text>
</comment>
<dbReference type="PANTHER" id="PTHR47268">
    <property type="entry name" value="ACYLPHOSPHATASE"/>
    <property type="match status" value="1"/>
</dbReference>
<gene>
    <name evidence="7" type="ORF">QTN47_27015</name>
</gene>
<accession>A0ABV3ZNL5</accession>
<dbReference type="PROSITE" id="PS51160">
    <property type="entry name" value="ACYLPHOSPHATASE_3"/>
    <property type="match status" value="1"/>
</dbReference>